<dbReference type="AlphaFoldDB" id="A0A176VZ72"/>
<feature type="compositionally biased region" description="Low complexity" evidence="1">
    <location>
        <begin position="78"/>
        <end position="99"/>
    </location>
</feature>
<sequence>MEICLLGGNLAMVPVGDLVITKQFSNLVDEDASSSTNGGTSEGIKSDTSGSTDGIVSEGTRSSVSGGTCEEARGNIKSSTSGRSGAAASGNTSSGTSSTAVGSLGGVAIGIHSFSPIAKLLKRLRKNYKGVRLRS</sequence>
<dbReference type="EMBL" id="LVLJ01002256">
    <property type="protein sequence ID" value="OAE26109.1"/>
    <property type="molecule type" value="Genomic_DNA"/>
</dbReference>
<keyword evidence="3" id="KW-1185">Reference proteome</keyword>
<gene>
    <name evidence="2" type="ORF">AXG93_4022s1220</name>
</gene>
<comment type="caution">
    <text evidence="2">The sequence shown here is derived from an EMBL/GenBank/DDBJ whole genome shotgun (WGS) entry which is preliminary data.</text>
</comment>
<evidence type="ECO:0000256" key="1">
    <source>
        <dbReference type="SAM" id="MobiDB-lite"/>
    </source>
</evidence>
<feature type="compositionally biased region" description="Polar residues" evidence="1">
    <location>
        <begin position="46"/>
        <end position="66"/>
    </location>
</feature>
<proteinExistence type="predicted"/>
<reference evidence="2" key="1">
    <citation type="submission" date="2016-03" db="EMBL/GenBank/DDBJ databases">
        <title>Mechanisms controlling the formation of the plant cell surface in tip-growing cells are functionally conserved among land plants.</title>
        <authorList>
            <person name="Honkanen S."/>
            <person name="Jones V.A."/>
            <person name="Morieri G."/>
            <person name="Champion C."/>
            <person name="Hetherington A.J."/>
            <person name="Kelly S."/>
            <person name="Saint-Marcoux D."/>
            <person name="Proust H."/>
            <person name="Prescott H."/>
            <person name="Dolan L."/>
        </authorList>
    </citation>
    <scope>NUCLEOTIDE SEQUENCE [LARGE SCALE GENOMIC DNA]</scope>
    <source>
        <tissue evidence="2">Whole gametophyte</tissue>
    </source>
</reference>
<feature type="region of interest" description="Disordered" evidence="1">
    <location>
        <begin position="30"/>
        <end position="99"/>
    </location>
</feature>
<evidence type="ECO:0000313" key="2">
    <source>
        <dbReference type="EMBL" id="OAE26109.1"/>
    </source>
</evidence>
<protein>
    <submittedName>
        <fullName evidence="2">Uncharacterized protein</fullName>
    </submittedName>
</protein>
<evidence type="ECO:0000313" key="3">
    <source>
        <dbReference type="Proteomes" id="UP000077202"/>
    </source>
</evidence>
<name>A0A176VZ72_MARPO</name>
<accession>A0A176VZ72</accession>
<dbReference type="Proteomes" id="UP000077202">
    <property type="component" value="Unassembled WGS sequence"/>
</dbReference>
<organism evidence="2 3">
    <name type="scientific">Marchantia polymorpha subsp. ruderalis</name>
    <dbReference type="NCBI Taxonomy" id="1480154"/>
    <lineage>
        <taxon>Eukaryota</taxon>
        <taxon>Viridiplantae</taxon>
        <taxon>Streptophyta</taxon>
        <taxon>Embryophyta</taxon>
        <taxon>Marchantiophyta</taxon>
        <taxon>Marchantiopsida</taxon>
        <taxon>Marchantiidae</taxon>
        <taxon>Marchantiales</taxon>
        <taxon>Marchantiaceae</taxon>
        <taxon>Marchantia</taxon>
    </lineage>
</organism>